<keyword evidence="1" id="KW-0597">Phosphoprotein</keyword>
<dbReference type="SMART" id="SM00448">
    <property type="entry name" value="REC"/>
    <property type="match status" value="1"/>
</dbReference>
<dbReference type="Pfam" id="PF00072">
    <property type="entry name" value="Response_reg"/>
    <property type="match status" value="1"/>
</dbReference>
<accession>A0A4R4E0V9</accession>
<dbReference type="Gene3D" id="3.40.50.2300">
    <property type="match status" value="1"/>
</dbReference>
<organism evidence="3 4">
    <name type="scientific">Flaviaesturariibacter aridisoli</name>
    <dbReference type="NCBI Taxonomy" id="2545761"/>
    <lineage>
        <taxon>Bacteria</taxon>
        <taxon>Pseudomonadati</taxon>
        <taxon>Bacteroidota</taxon>
        <taxon>Chitinophagia</taxon>
        <taxon>Chitinophagales</taxon>
        <taxon>Chitinophagaceae</taxon>
        <taxon>Flaviaestuariibacter</taxon>
    </lineage>
</organism>
<dbReference type="InterPro" id="IPR011006">
    <property type="entry name" value="CheY-like_superfamily"/>
</dbReference>
<dbReference type="PANTHER" id="PTHR44520">
    <property type="entry name" value="RESPONSE REGULATOR RCP1-RELATED"/>
    <property type="match status" value="1"/>
</dbReference>
<dbReference type="GO" id="GO:0000160">
    <property type="term" value="P:phosphorelay signal transduction system"/>
    <property type="evidence" value="ECO:0007669"/>
    <property type="project" value="InterPro"/>
</dbReference>
<proteinExistence type="predicted"/>
<feature type="modified residue" description="4-aspartylphosphate" evidence="1">
    <location>
        <position position="76"/>
    </location>
</feature>
<dbReference type="EMBL" id="SKFH01000013">
    <property type="protein sequence ID" value="TCZ71383.1"/>
    <property type="molecule type" value="Genomic_DNA"/>
</dbReference>
<evidence type="ECO:0000259" key="2">
    <source>
        <dbReference type="PROSITE" id="PS50110"/>
    </source>
</evidence>
<dbReference type="SUPFAM" id="SSF52172">
    <property type="entry name" value="CheY-like"/>
    <property type="match status" value="1"/>
</dbReference>
<feature type="domain" description="Response regulatory" evidence="2">
    <location>
        <begin position="25"/>
        <end position="143"/>
    </location>
</feature>
<dbReference type="PANTHER" id="PTHR44520:SF2">
    <property type="entry name" value="RESPONSE REGULATOR RCP1"/>
    <property type="match status" value="1"/>
</dbReference>
<gene>
    <name evidence="3" type="ORF">E0486_09885</name>
</gene>
<dbReference type="InterPro" id="IPR052893">
    <property type="entry name" value="TCS_response_regulator"/>
</dbReference>
<dbReference type="InterPro" id="IPR001789">
    <property type="entry name" value="Sig_transdc_resp-reg_receiver"/>
</dbReference>
<evidence type="ECO:0000313" key="3">
    <source>
        <dbReference type="EMBL" id="TCZ71383.1"/>
    </source>
</evidence>
<dbReference type="PROSITE" id="PS50110">
    <property type="entry name" value="RESPONSE_REGULATORY"/>
    <property type="match status" value="1"/>
</dbReference>
<evidence type="ECO:0000256" key="1">
    <source>
        <dbReference type="PROSITE-ProRule" id="PRU00169"/>
    </source>
</evidence>
<keyword evidence="4" id="KW-1185">Reference proteome</keyword>
<sequence>MPIPDCRARSCRTFTQMRSMASEPYILMLGQDRDDQQLTIDILNDLGLDLPLRFVPGSARLYAALEEQVPILVLLDFNLKPETGLDILEAIRARPEWRAIPVVLLGDSRDAAFVGRCYAAGANSYVVKPSSLEGTRRVIGGFFTYWLQVAETPMHSAEPNPIAR</sequence>
<dbReference type="AlphaFoldDB" id="A0A4R4E0V9"/>
<evidence type="ECO:0000313" key="4">
    <source>
        <dbReference type="Proteomes" id="UP000295164"/>
    </source>
</evidence>
<comment type="caution">
    <text evidence="3">The sequence shown here is derived from an EMBL/GenBank/DDBJ whole genome shotgun (WGS) entry which is preliminary data.</text>
</comment>
<dbReference type="Proteomes" id="UP000295164">
    <property type="component" value="Unassembled WGS sequence"/>
</dbReference>
<protein>
    <submittedName>
        <fullName evidence="3">Response regulator</fullName>
    </submittedName>
</protein>
<name>A0A4R4E0V9_9BACT</name>
<dbReference type="OrthoDB" id="673187at2"/>
<reference evidence="3 4" key="1">
    <citation type="submission" date="2019-03" db="EMBL/GenBank/DDBJ databases">
        <authorList>
            <person name="Kim M.K.M."/>
        </authorList>
    </citation>
    <scope>NUCLEOTIDE SEQUENCE [LARGE SCALE GENOMIC DNA]</scope>
    <source>
        <strain evidence="3 4">17J68-15</strain>
    </source>
</reference>